<name>A0A9N9K3K1_9GLOM</name>
<protein>
    <submittedName>
        <fullName evidence="1">3555_t:CDS:1</fullName>
    </submittedName>
</protein>
<organism evidence="1 2">
    <name type="scientific">Racocetra fulgida</name>
    <dbReference type="NCBI Taxonomy" id="60492"/>
    <lineage>
        <taxon>Eukaryota</taxon>
        <taxon>Fungi</taxon>
        <taxon>Fungi incertae sedis</taxon>
        <taxon>Mucoromycota</taxon>
        <taxon>Glomeromycotina</taxon>
        <taxon>Glomeromycetes</taxon>
        <taxon>Diversisporales</taxon>
        <taxon>Gigasporaceae</taxon>
        <taxon>Racocetra</taxon>
    </lineage>
</organism>
<sequence length="45" mass="5275">NIENEKWTTLEKPYISSLLSKIIRQEDKLKTKISKIAESNQITEI</sequence>
<dbReference type="AlphaFoldDB" id="A0A9N9K3K1"/>
<dbReference type="Proteomes" id="UP000789396">
    <property type="component" value="Unassembled WGS sequence"/>
</dbReference>
<proteinExistence type="predicted"/>
<keyword evidence="2" id="KW-1185">Reference proteome</keyword>
<evidence type="ECO:0000313" key="2">
    <source>
        <dbReference type="Proteomes" id="UP000789396"/>
    </source>
</evidence>
<reference evidence="1" key="1">
    <citation type="submission" date="2021-06" db="EMBL/GenBank/DDBJ databases">
        <authorList>
            <person name="Kallberg Y."/>
            <person name="Tangrot J."/>
            <person name="Rosling A."/>
        </authorList>
    </citation>
    <scope>NUCLEOTIDE SEQUENCE</scope>
    <source>
        <strain evidence="1">IN212</strain>
    </source>
</reference>
<evidence type="ECO:0000313" key="1">
    <source>
        <dbReference type="EMBL" id="CAG8807013.1"/>
    </source>
</evidence>
<gene>
    <name evidence="1" type="ORF">RFULGI_LOCUS18336</name>
</gene>
<comment type="caution">
    <text evidence="1">The sequence shown here is derived from an EMBL/GenBank/DDBJ whole genome shotgun (WGS) entry which is preliminary data.</text>
</comment>
<feature type="non-terminal residue" evidence="1">
    <location>
        <position position="1"/>
    </location>
</feature>
<accession>A0A9N9K3K1</accession>
<dbReference type="EMBL" id="CAJVPZ010079485">
    <property type="protein sequence ID" value="CAG8807013.1"/>
    <property type="molecule type" value="Genomic_DNA"/>
</dbReference>
<feature type="non-terminal residue" evidence="1">
    <location>
        <position position="45"/>
    </location>
</feature>